<feature type="compositionally biased region" description="Polar residues" evidence="1">
    <location>
        <begin position="28"/>
        <end position="59"/>
    </location>
</feature>
<feature type="compositionally biased region" description="Low complexity" evidence="1">
    <location>
        <begin position="872"/>
        <end position="883"/>
    </location>
</feature>
<organism evidence="2 3">
    <name type="scientific">Schizothecium vesticola</name>
    <dbReference type="NCBI Taxonomy" id="314040"/>
    <lineage>
        <taxon>Eukaryota</taxon>
        <taxon>Fungi</taxon>
        <taxon>Dikarya</taxon>
        <taxon>Ascomycota</taxon>
        <taxon>Pezizomycotina</taxon>
        <taxon>Sordariomycetes</taxon>
        <taxon>Sordariomycetidae</taxon>
        <taxon>Sordariales</taxon>
        <taxon>Schizotheciaceae</taxon>
        <taxon>Schizothecium</taxon>
    </lineage>
</organism>
<feature type="compositionally biased region" description="Basic and acidic residues" evidence="1">
    <location>
        <begin position="752"/>
        <end position="770"/>
    </location>
</feature>
<feature type="compositionally biased region" description="Basic and acidic residues" evidence="1">
    <location>
        <begin position="972"/>
        <end position="986"/>
    </location>
</feature>
<proteinExistence type="predicted"/>
<feature type="region of interest" description="Disordered" evidence="1">
    <location>
        <begin position="13"/>
        <end position="64"/>
    </location>
</feature>
<reference evidence="2" key="1">
    <citation type="submission" date="2023-06" db="EMBL/GenBank/DDBJ databases">
        <title>Genome-scale phylogeny and comparative genomics of the fungal order Sordariales.</title>
        <authorList>
            <consortium name="Lawrence Berkeley National Laboratory"/>
            <person name="Hensen N."/>
            <person name="Bonometti L."/>
            <person name="Westerberg I."/>
            <person name="Brannstrom I.O."/>
            <person name="Guillou S."/>
            <person name="Cros-Aarteil S."/>
            <person name="Calhoun S."/>
            <person name="Haridas S."/>
            <person name="Kuo A."/>
            <person name="Mondo S."/>
            <person name="Pangilinan J."/>
            <person name="Riley R."/>
            <person name="LaButti K."/>
            <person name="Andreopoulos B."/>
            <person name="Lipzen A."/>
            <person name="Chen C."/>
            <person name="Yanf M."/>
            <person name="Daum C."/>
            <person name="Ng V."/>
            <person name="Clum A."/>
            <person name="Steindorff A."/>
            <person name="Ohm R."/>
            <person name="Martin F."/>
            <person name="Silar P."/>
            <person name="Natvig D."/>
            <person name="Lalanne C."/>
            <person name="Gautier V."/>
            <person name="Ament-velasquez S.L."/>
            <person name="Kruys A."/>
            <person name="Hutchinson M.I."/>
            <person name="Powell A.J."/>
            <person name="Barry K."/>
            <person name="Miller A.N."/>
            <person name="Grigoriev I.V."/>
            <person name="Debuchy R."/>
            <person name="Gladieux P."/>
            <person name="Thoren M.H."/>
            <person name="Johannesson H."/>
        </authorList>
    </citation>
    <scope>NUCLEOTIDE SEQUENCE</scope>
    <source>
        <strain evidence="2">SMH3187-1</strain>
    </source>
</reference>
<feature type="compositionally biased region" description="Basic and acidic residues" evidence="1">
    <location>
        <begin position="777"/>
        <end position="790"/>
    </location>
</feature>
<sequence>MVIGSEFSILDIMSSPDPLNESGPGPTPLTTASSRRVTRSQASQRTHSFYTSPRKQTFSLDVGNEISPQKILVTVQTEDASDDAAHTVNRRLFQSPTPRRAVRQRASSKTASNATTTTVPLRGLSDDEAEGATPKRRGRPRKAATPAATQRKRPGTPLARKAIQQSRATRSSTNSVATSDMSDDSQATPRAARATKRKASSPAKEATSSAARPAKRGRPSSPVKEAPSSVTRSAKRGRPRKTVQESVEQTALSEQESAADAEVEDNASVAQVEDNISAAGSRVGENLSHPGADDMEEDIWLATLSEEATPVARRSYRAPETATAAIPEQPTRPSQREATRSEPPQSEPPQSEADSIPEGGYDDYGYMDPQSDVESLASDSHAQNDVEDTVVAEEFTMISVGSLPSMMQLNSSMMGAHPQDVDEDEEEPEEEELGEATSLIINGALESLRQSLNKRNQESTQDNQPPAVDESAPPEPAQQQPERPPSKPTSPQVPTKSPRRPAKVQPLGRQLALKSLQGSTADSPARASGPTVDEHQEPSAYDDSFSEIPEAVLAAATPKRLRKPAAEPENELPRLDIQPSIERPSSVNHSNPQSETNRLLTPDETPSPVPSDDGHEAAPDKSSLRNANTVDDEMRSSPPLPLPSPQQQRNIPVIRHTRTRSYETPTEQPSTYISPAMAVLKAHHAQKANHAHLAPPEHHSRAMLSPIVRAGRALQAVTSDPPSPPGRGSVLRSPFRSSVARSQSPAQQQVHEPSREPSREVSRQPSREPLLEPVQESPREAVTEQPRETTEDVQSPQPAPVESARTERSWLAPLSHLRNFVVQGAQALSPRQTSVAGMDDPFAPSPSDATRFSIRNSLFGSASRQSSHQNVEPEAPSSERAAAMNDEYDEMSWQVEEPVEEQPRQDFASQQSNMYTGRRSTAQDAAVSRTIEVEEEYERDNEQEAEIEQDQGMAEPDNGDDYEEEDDIWAFEARRSLPSKAKEAEPQRQPTVSPPRRAKLPSPWRQNSQRLTYKDELHRYSVNKAPQKEAEDYSLLAQQSRNEKPAALAGQVPATTNVNLSAFFSSPAVLPQVEAPTFGLSKALDGRKPAQPVQQKAAQSSLRASVAQRSLPSGIDAQRSLPASVAQRNQPVGGQEDTRESRQSFRASVSQGNESADIERDTQQSAGVSTAQRHQGFGNVQPARQSTFRPQREERQPPSRGFQLGRNLLDVESPFMAAPEPSPERRPAPARQPSPPPSDMSAFSHVPQKMNFTPRTQNASKRLFQPPSQSLFGPSPAAVLFGGPAPREREVTPDPASLAPRHRAMSPSKSCLRSPLKGKTPGRVVEFASSTLSPLQQAQVRAERRSSSASPEKQLSSGAAAATTANTT</sequence>
<feature type="compositionally biased region" description="Acidic residues" evidence="1">
    <location>
        <begin position="933"/>
        <end position="949"/>
    </location>
</feature>
<dbReference type="EMBL" id="JAUKUD010000006">
    <property type="protein sequence ID" value="KAK0741057.1"/>
    <property type="molecule type" value="Genomic_DNA"/>
</dbReference>
<feature type="compositionally biased region" description="Polar residues" evidence="1">
    <location>
        <begin position="662"/>
        <end position="673"/>
    </location>
</feature>
<feature type="compositionally biased region" description="Basic residues" evidence="1">
    <location>
        <begin position="681"/>
        <end position="690"/>
    </location>
</feature>
<protein>
    <submittedName>
        <fullName evidence="2">Uncharacterized protein</fullName>
    </submittedName>
</protein>
<feature type="compositionally biased region" description="Polar residues" evidence="1">
    <location>
        <begin position="1144"/>
        <end position="1154"/>
    </location>
</feature>
<feature type="compositionally biased region" description="Low complexity" evidence="1">
    <location>
        <begin position="1089"/>
        <end position="1099"/>
    </location>
</feature>
<feature type="compositionally biased region" description="Acidic residues" evidence="1">
    <location>
        <begin position="421"/>
        <end position="434"/>
    </location>
</feature>
<feature type="compositionally biased region" description="Basic and acidic residues" evidence="1">
    <location>
        <begin position="612"/>
        <end position="623"/>
    </location>
</feature>
<feature type="compositionally biased region" description="Polar residues" evidence="1">
    <location>
        <begin position="847"/>
        <end position="870"/>
    </location>
</feature>
<feature type="region of interest" description="Disordered" evidence="1">
    <location>
        <begin position="828"/>
        <end position="1035"/>
    </location>
</feature>
<feature type="compositionally biased region" description="Acidic residues" evidence="1">
    <location>
        <begin position="957"/>
        <end position="969"/>
    </location>
</feature>
<feature type="compositionally biased region" description="Polar residues" evidence="1">
    <location>
        <begin position="583"/>
        <end position="599"/>
    </location>
</feature>
<dbReference type="Proteomes" id="UP001172155">
    <property type="component" value="Unassembled WGS sequence"/>
</dbReference>
<feature type="compositionally biased region" description="Low complexity" evidence="1">
    <location>
        <begin position="341"/>
        <end position="352"/>
    </location>
</feature>
<feature type="compositionally biased region" description="Polar residues" evidence="1">
    <location>
        <begin position="448"/>
        <end position="464"/>
    </location>
</feature>
<feature type="compositionally biased region" description="Polar residues" evidence="1">
    <location>
        <begin position="907"/>
        <end position="923"/>
    </location>
</feature>
<gene>
    <name evidence="2" type="ORF">B0T18DRAFT_393746</name>
</gene>
<accession>A0AA40EKK1</accession>
<feature type="region of interest" description="Disordered" evidence="1">
    <location>
        <begin position="409"/>
        <end position="807"/>
    </location>
</feature>
<feature type="compositionally biased region" description="Polar residues" evidence="1">
    <location>
        <begin position="1163"/>
        <end position="1173"/>
    </location>
</feature>
<feature type="compositionally biased region" description="Polar residues" evidence="1">
    <location>
        <begin position="735"/>
        <end position="751"/>
    </location>
</feature>
<comment type="caution">
    <text evidence="2">The sequence shown here is derived from an EMBL/GenBank/DDBJ whole genome shotgun (WGS) entry which is preliminary data.</text>
</comment>
<feature type="compositionally biased region" description="Polar residues" evidence="1">
    <location>
        <begin position="163"/>
        <end position="186"/>
    </location>
</feature>
<feature type="compositionally biased region" description="Low complexity" evidence="1">
    <location>
        <begin position="1359"/>
        <end position="1368"/>
    </location>
</feature>
<feature type="region of interest" description="Disordered" evidence="1">
    <location>
        <begin position="77"/>
        <end position="388"/>
    </location>
</feature>
<feature type="compositionally biased region" description="Low complexity" evidence="1">
    <location>
        <begin position="107"/>
        <end position="118"/>
    </location>
</feature>
<feature type="compositionally biased region" description="Polar residues" evidence="1">
    <location>
        <begin position="1100"/>
        <end position="1111"/>
    </location>
</feature>
<keyword evidence="3" id="KW-1185">Reference proteome</keyword>
<feature type="region of interest" description="Disordered" evidence="1">
    <location>
        <begin position="1281"/>
        <end position="1368"/>
    </location>
</feature>
<name>A0AA40EKK1_9PEZI</name>
<evidence type="ECO:0000256" key="1">
    <source>
        <dbReference type="SAM" id="MobiDB-lite"/>
    </source>
</evidence>
<evidence type="ECO:0000313" key="3">
    <source>
        <dbReference type="Proteomes" id="UP001172155"/>
    </source>
</evidence>
<feature type="region of interest" description="Disordered" evidence="1">
    <location>
        <begin position="1086"/>
        <end position="1242"/>
    </location>
</feature>
<feature type="compositionally biased region" description="Polar residues" evidence="1">
    <location>
        <begin position="244"/>
        <end position="256"/>
    </location>
</feature>
<evidence type="ECO:0000313" key="2">
    <source>
        <dbReference type="EMBL" id="KAK0741057.1"/>
    </source>
</evidence>